<dbReference type="Gene3D" id="3.30.1130.10">
    <property type="match status" value="1"/>
</dbReference>
<accession>A0ABZ0YY97</accession>
<dbReference type="EC" id="4.1.2.25" evidence="6"/>
<dbReference type="SUPFAM" id="SSF55620">
    <property type="entry name" value="Tetrahydrobiopterin biosynthesis enzymes-like"/>
    <property type="match status" value="1"/>
</dbReference>
<dbReference type="NCBIfam" id="TIGR00526">
    <property type="entry name" value="folB_dom"/>
    <property type="match status" value="1"/>
</dbReference>
<dbReference type="PANTHER" id="PTHR42844:SF1">
    <property type="entry name" value="DIHYDRONEOPTERIN ALDOLASE 1-RELATED"/>
    <property type="match status" value="1"/>
</dbReference>
<comment type="catalytic activity">
    <reaction evidence="1 6">
        <text>7,8-dihydroneopterin = 6-hydroxymethyl-7,8-dihydropterin + glycolaldehyde</text>
        <dbReference type="Rhea" id="RHEA:10540"/>
        <dbReference type="ChEBI" id="CHEBI:17001"/>
        <dbReference type="ChEBI" id="CHEBI:17071"/>
        <dbReference type="ChEBI" id="CHEBI:44841"/>
        <dbReference type="EC" id="4.1.2.25"/>
    </reaction>
</comment>
<dbReference type="Pfam" id="PF02152">
    <property type="entry name" value="FolB"/>
    <property type="match status" value="1"/>
</dbReference>
<keyword evidence="9" id="KW-1185">Reference proteome</keyword>
<evidence type="ECO:0000256" key="1">
    <source>
        <dbReference type="ARBA" id="ARBA00001353"/>
    </source>
</evidence>
<comment type="pathway">
    <text evidence="2 6">Cofactor biosynthesis; tetrahydrofolate biosynthesis; 2-amino-4-hydroxy-6-hydroxymethyl-7,8-dihydropteridine diphosphate from 7,8-dihydroneopterin triphosphate: step 3/4.</text>
</comment>
<dbReference type="NCBIfam" id="TIGR00525">
    <property type="entry name" value="folB"/>
    <property type="match status" value="1"/>
</dbReference>
<name>A0ABZ0YY97_9GAMM</name>
<reference evidence="8 9" key="1">
    <citation type="submission" date="2023-11" db="EMBL/GenBank/DDBJ databases">
        <title>MicrobeMod: A computational toolkit for identifying prokaryotic methylation and restriction-modification with nanopore sequencing.</title>
        <authorList>
            <person name="Crits-Christoph A."/>
            <person name="Kang S.C."/>
            <person name="Lee H."/>
            <person name="Ostrov N."/>
        </authorList>
    </citation>
    <scope>NUCLEOTIDE SEQUENCE [LARGE SCALE GENOMIC DNA]</scope>
    <source>
        <strain evidence="8 9">ATCC 49870</strain>
    </source>
</reference>
<dbReference type="EMBL" id="CP140153">
    <property type="protein sequence ID" value="WQH17158.1"/>
    <property type="molecule type" value="Genomic_DNA"/>
</dbReference>
<evidence type="ECO:0000256" key="2">
    <source>
        <dbReference type="ARBA" id="ARBA00005013"/>
    </source>
</evidence>
<keyword evidence="4 6" id="KW-0289">Folate biosynthesis</keyword>
<sequence>MTDADQPLAPPLPTTLSTDRILVQGLEFETIIGILPAERETPQPVRIDLVLEVDSFGQAVISEHIDQTVDYAAVSRRVTEIAREGRFQLVETMAERCCQALLAEFPVRRVTMRAIKPHALAEAAGVGVEITRDMASDMTREAAAGEGA</sequence>
<evidence type="ECO:0000256" key="4">
    <source>
        <dbReference type="ARBA" id="ARBA00022909"/>
    </source>
</evidence>
<keyword evidence="5 6" id="KW-0456">Lyase</keyword>
<dbReference type="GO" id="GO:0004150">
    <property type="term" value="F:dihydroneopterin aldolase activity"/>
    <property type="evidence" value="ECO:0007669"/>
    <property type="project" value="UniProtKB-EC"/>
</dbReference>
<evidence type="ECO:0000256" key="3">
    <source>
        <dbReference type="ARBA" id="ARBA00005708"/>
    </source>
</evidence>
<dbReference type="InterPro" id="IPR006157">
    <property type="entry name" value="FolB_dom"/>
</dbReference>
<evidence type="ECO:0000256" key="6">
    <source>
        <dbReference type="RuleBase" id="RU362079"/>
    </source>
</evidence>
<dbReference type="SMART" id="SM00905">
    <property type="entry name" value="FolB"/>
    <property type="match status" value="1"/>
</dbReference>
<evidence type="ECO:0000313" key="9">
    <source>
        <dbReference type="Proteomes" id="UP001327459"/>
    </source>
</evidence>
<comment type="similarity">
    <text evidence="3 6">Belongs to the DHNA family.</text>
</comment>
<dbReference type="Proteomes" id="UP001327459">
    <property type="component" value="Chromosome"/>
</dbReference>
<dbReference type="InterPro" id="IPR006156">
    <property type="entry name" value="Dihydroneopterin_aldolase"/>
</dbReference>
<evidence type="ECO:0000256" key="5">
    <source>
        <dbReference type="ARBA" id="ARBA00023239"/>
    </source>
</evidence>
<dbReference type="InterPro" id="IPR043133">
    <property type="entry name" value="GTP-CH-I_C/QueF"/>
</dbReference>
<comment type="function">
    <text evidence="6">Catalyzes the conversion of 7,8-dihydroneopterin to 6-hydroxymethyl-7,8-dihydropterin.</text>
</comment>
<protein>
    <recommendedName>
        <fullName evidence="6">7,8-dihydroneopterin aldolase</fullName>
        <ecNumber evidence="6">4.1.2.25</ecNumber>
    </recommendedName>
</protein>
<evidence type="ECO:0000313" key="8">
    <source>
        <dbReference type="EMBL" id="WQH17158.1"/>
    </source>
</evidence>
<feature type="domain" description="Dihydroneopterin aldolase/epimerase" evidence="7">
    <location>
        <begin position="21"/>
        <end position="132"/>
    </location>
</feature>
<gene>
    <name evidence="8" type="primary">folB</name>
    <name evidence="8" type="ORF">SR882_04435</name>
</gene>
<dbReference type="RefSeq" id="WP_322522138.1">
    <property type="nucleotide sequence ID" value="NZ_CP140153.1"/>
</dbReference>
<evidence type="ECO:0000259" key="7">
    <source>
        <dbReference type="SMART" id="SM00905"/>
    </source>
</evidence>
<dbReference type="PANTHER" id="PTHR42844">
    <property type="entry name" value="DIHYDRONEOPTERIN ALDOLASE 1-RELATED"/>
    <property type="match status" value="1"/>
</dbReference>
<proteinExistence type="inferred from homology"/>
<organism evidence="8 9">
    <name type="scientific">Guyparkeria halophila</name>
    <dbReference type="NCBI Taxonomy" id="47960"/>
    <lineage>
        <taxon>Bacteria</taxon>
        <taxon>Pseudomonadati</taxon>
        <taxon>Pseudomonadota</taxon>
        <taxon>Gammaproteobacteria</taxon>
        <taxon>Chromatiales</taxon>
        <taxon>Thioalkalibacteraceae</taxon>
        <taxon>Guyparkeria</taxon>
    </lineage>
</organism>